<keyword evidence="2" id="KW-1185">Reference proteome</keyword>
<accession>A0A392Q373</accession>
<evidence type="ECO:0000313" key="2">
    <source>
        <dbReference type="Proteomes" id="UP000265520"/>
    </source>
</evidence>
<name>A0A392Q373_9FABA</name>
<reference evidence="1 2" key="1">
    <citation type="journal article" date="2018" name="Front. Plant Sci.">
        <title>Red Clover (Trifolium pratense) and Zigzag Clover (T. medium) - A Picture of Genomic Similarities and Differences.</title>
        <authorList>
            <person name="Dluhosova J."/>
            <person name="Istvanek J."/>
            <person name="Nedelnik J."/>
            <person name="Repkova J."/>
        </authorList>
    </citation>
    <scope>NUCLEOTIDE SEQUENCE [LARGE SCALE GENOMIC DNA]</scope>
    <source>
        <strain evidence="2">cv. 10/8</strain>
        <tissue evidence="1">Leaf</tissue>
    </source>
</reference>
<dbReference type="Proteomes" id="UP000265520">
    <property type="component" value="Unassembled WGS sequence"/>
</dbReference>
<dbReference type="AlphaFoldDB" id="A0A392Q373"/>
<proteinExistence type="predicted"/>
<protein>
    <submittedName>
        <fullName evidence="1">Uncharacterized protein</fullName>
    </submittedName>
</protein>
<feature type="non-terminal residue" evidence="1">
    <location>
        <position position="1"/>
    </location>
</feature>
<dbReference type="EMBL" id="LXQA010109687">
    <property type="protein sequence ID" value="MCI18332.1"/>
    <property type="molecule type" value="Genomic_DNA"/>
</dbReference>
<sequence>KFQTIISPPKWTFLSAMHITGDLGSCWHPPSPGPPGFPTGNCAKEDCILKFQAIGPHWKSTDCPYVTGLTKLWTW</sequence>
<evidence type="ECO:0000313" key="1">
    <source>
        <dbReference type="EMBL" id="MCI18332.1"/>
    </source>
</evidence>
<organism evidence="1 2">
    <name type="scientific">Trifolium medium</name>
    <dbReference type="NCBI Taxonomy" id="97028"/>
    <lineage>
        <taxon>Eukaryota</taxon>
        <taxon>Viridiplantae</taxon>
        <taxon>Streptophyta</taxon>
        <taxon>Embryophyta</taxon>
        <taxon>Tracheophyta</taxon>
        <taxon>Spermatophyta</taxon>
        <taxon>Magnoliopsida</taxon>
        <taxon>eudicotyledons</taxon>
        <taxon>Gunneridae</taxon>
        <taxon>Pentapetalae</taxon>
        <taxon>rosids</taxon>
        <taxon>fabids</taxon>
        <taxon>Fabales</taxon>
        <taxon>Fabaceae</taxon>
        <taxon>Papilionoideae</taxon>
        <taxon>50 kb inversion clade</taxon>
        <taxon>NPAAA clade</taxon>
        <taxon>Hologalegina</taxon>
        <taxon>IRL clade</taxon>
        <taxon>Trifolieae</taxon>
        <taxon>Trifolium</taxon>
    </lineage>
</organism>
<comment type="caution">
    <text evidence="1">The sequence shown here is derived from an EMBL/GenBank/DDBJ whole genome shotgun (WGS) entry which is preliminary data.</text>
</comment>